<reference evidence="2 3" key="1">
    <citation type="submission" date="2008-07" db="EMBL/GenBank/DDBJ databases">
        <authorList>
            <person name="El-Sayed N."/>
            <person name="Caler E."/>
            <person name="Inman J."/>
            <person name="Amedeo P."/>
            <person name="Hass B."/>
            <person name="Wortman J."/>
        </authorList>
    </citation>
    <scope>NUCLEOTIDE SEQUENCE [LARGE SCALE GENOMIC DNA]</scope>
    <source>
        <strain evidence="3">ATCC 50983 / TXsc</strain>
    </source>
</reference>
<feature type="region of interest" description="Disordered" evidence="1">
    <location>
        <begin position="513"/>
        <end position="560"/>
    </location>
</feature>
<feature type="compositionally biased region" description="Basic and acidic residues" evidence="1">
    <location>
        <begin position="597"/>
        <end position="618"/>
    </location>
</feature>
<sequence>MGWADGLPGRTVSLQPNTALKKETLVSQIAAGSGRYFGVQCMEQHCGKALNTCLMEADKSLDPDFNKDKQVMQQSQCGVTLLCLWHEESDEEDLEKQDHIPNKLSPTAVKALALARAARRERGADVCTDGITAAEESPVENSLLKCAKDFGCERIVSHDPAEVAASKEIPSDDAVVQDTSLLSNMPSLEKAKVSIQSILPTCLRDHCSAELSACDTNPECNSVFSCLEINSARHDKADAKKCTDKLMGLDEIKRNLIACAETAHCLEGKISPSLNIEDDIDSIPGKPRSLLQLSGGDVDDVKQQPMNEEVEKQKEDGKKPEVTEANSAEYPSKANGTAIAAASSSSFMEGAIPDFLQPLRDVARNAQRFAEEMKKKEEDLDAVANGKSASPGLSFIQEEMNADGERTDEKNIVKTPDVLNNSRDDSRKQAHGEGLSLLEGASRSGDWEADLDRQVRQWRSFLASDSRRGRQSKANDDDDDDDSSSSFLQIADKADAQGDWVTKIEKYMREDRQRVLAAARDPKPKSSSSGPDYDDDEGDGVASFLESSMSAADVRSAIRKEAEKARDIIKALQQVQKVLVGQATDPKTKGRFSIEQGRPHHSEKVGGPEDKSAKDTRKTSGPVATEAASGPHIEREAVQADGHVRTVDLKSDKMVEPKMISNNTGASFLELRAQSRAHEALEKLRAKIDADMTKNAEKEDQIVQEMKDSGGSQSLIEEAKGEVLEALHCLTPPTWAQASLPVSLTRAMARLDALAKRLSKETSA</sequence>
<feature type="compositionally biased region" description="Basic and acidic residues" evidence="1">
    <location>
        <begin position="632"/>
        <end position="643"/>
    </location>
</feature>
<name>C5KHQ0_PERM5</name>
<feature type="compositionally biased region" description="Basic and acidic residues" evidence="1">
    <location>
        <begin position="513"/>
        <end position="524"/>
    </location>
</feature>
<evidence type="ECO:0000256" key="1">
    <source>
        <dbReference type="SAM" id="MobiDB-lite"/>
    </source>
</evidence>
<organism evidence="3">
    <name type="scientific">Perkinsus marinus (strain ATCC 50983 / TXsc)</name>
    <dbReference type="NCBI Taxonomy" id="423536"/>
    <lineage>
        <taxon>Eukaryota</taxon>
        <taxon>Sar</taxon>
        <taxon>Alveolata</taxon>
        <taxon>Perkinsozoa</taxon>
        <taxon>Perkinsea</taxon>
        <taxon>Perkinsida</taxon>
        <taxon>Perkinsidae</taxon>
        <taxon>Perkinsus</taxon>
    </lineage>
</organism>
<feature type="compositionally biased region" description="Basic and acidic residues" evidence="1">
    <location>
        <begin position="403"/>
        <end position="412"/>
    </location>
</feature>
<feature type="region of interest" description="Disordered" evidence="1">
    <location>
        <begin position="373"/>
        <end position="492"/>
    </location>
</feature>
<feature type="compositionally biased region" description="Basic and acidic residues" evidence="1">
    <location>
        <begin position="422"/>
        <end position="431"/>
    </location>
</feature>
<protein>
    <submittedName>
        <fullName evidence="2">Uncharacterized protein</fullName>
    </submittedName>
</protein>
<feature type="compositionally biased region" description="Basic and acidic residues" evidence="1">
    <location>
        <begin position="309"/>
        <end position="322"/>
    </location>
</feature>
<proteinExistence type="predicted"/>
<dbReference type="InParanoid" id="C5KHQ0"/>
<evidence type="ECO:0000313" key="3">
    <source>
        <dbReference type="Proteomes" id="UP000007800"/>
    </source>
</evidence>
<keyword evidence="3" id="KW-1185">Reference proteome</keyword>
<gene>
    <name evidence="2" type="ORF">Pmar_PMAR003575</name>
</gene>
<feature type="region of interest" description="Disordered" evidence="1">
    <location>
        <begin position="286"/>
        <end position="330"/>
    </location>
</feature>
<dbReference type="RefSeq" id="XP_002784316.1">
    <property type="nucleotide sequence ID" value="XM_002784270.1"/>
</dbReference>
<accession>C5KHQ0</accession>
<feature type="region of interest" description="Disordered" evidence="1">
    <location>
        <begin position="579"/>
        <end position="643"/>
    </location>
</feature>
<evidence type="ECO:0000313" key="2">
    <source>
        <dbReference type="EMBL" id="EER16112.1"/>
    </source>
</evidence>
<dbReference type="GeneID" id="9061174"/>
<dbReference type="AlphaFoldDB" id="C5KHQ0"/>
<dbReference type="Proteomes" id="UP000007800">
    <property type="component" value="Unassembled WGS sequence"/>
</dbReference>
<dbReference type="OMA" id="CIARAFR"/>
<dbReference type="EMBL" id="GG673069">
    <property type="protein sequence ID" value="EER16112.1"/>
    <property type="molecule type" value="Genomic_DNA"/>
</dbReference>
<dbReference type="OrthoDB" id="447520at2759"/>